<proteinExistence type="predicted"/>
<keyword evidence="2 4" id="KW-0560">Oxidoreductase</keyword>
<comment type="function">
    <text evidence="4">The pyruvate dehydrogenase complex catalyzes the overall conversion of pyruvate to acetyl-CoA and CO(2). It contains multiple copies of three enzymatic components: pyruvate dehydrogenase (E1), dihydrolipoamide acetyltransferase (E2) and lipoamide dehydrogenase (E3).</text>
</comment>
<organism evidence="6 7">
    <name type="scientific">Mycoplasma todarodis</name>
    <dbReference type="NCBI Taxonomy" id="1937191"/>
    <lineage>
        <taxon>Bacteria</taxon>
        <taxon>Bacillati</taxon>
        <taxon>Mycoplasmatota</taxon>
        <taxon>Mollicutes</taxon>
        <taxon>Mycoplasmataceae</taxon>
        <taxon>Mycoplasma</taxon>
    </lineage>
</organism>
<dbReference type="Pfam" id="PF00676">
    <property type="entry name" value="E1_dh"/>
    <property type="match status" value="1"/>
</dbReference>
<keyword evidence="3 4" id="KW-0786">Thiamine pyrophosphate</keyword>
<evidence type="ECO:0000256" key="1">
    <source>
        <dbReference type="ARBA" id="ARBA00001964"/>
    </source>
</evidence>
<dbReference type="CDD" id="cd02000">
    <property type="entry name" value="TPP_E1_PDC_ADC_BCADC"/>
    <property type="match status" value="1"/>
</dbReference>
<dbReference type="EC" id="1.2.4.1" evidence="4"/>
<dbReference type="InterPro" id="IPR001017">
    <property type="entry name" value="DH_E1"/>
</dbReference>
<dbReference type="InterPro" id="IPR050771">
    <property type="entry name" value="Alpha-ketoacid_DH_E1_comp"/>
</dbReference>
<evidence type="ECO:0000313" key="7">
    <source>
        <dbReference type="Proteomes" id="UP000291072"/>
    </source>
</evidence>
<dbReference type="InterPro" id="IPR017596">
    <property type="entry name" value="PdhA/BkdA"/>
</dbReference>
<accession>A0A4R0XJX9</accession>
<dbReference type="NCBIfam" id="TIGR03181">
    <property type="entry name" value="PDH_E1_alph_x"/>
    <property type="match status" value="1"/>
</dbReference>
<evidence type="ECO:0000256" key="4">
    <source>
        <dbReference type="RuleBase" id="RU366007"/>
    </source>
</evidence>
<feature type="domain" description="Dehydrogenase E1 component" evidence="5">
    <location>
        <begin position="47"/>
        <end position="327"/>
    </location>
</feature>
<evidence type="ECO:0000256" key="2">
    <source>
        <dbReference type="ARBA" id="ARBA00023002"/>
    </source>
</evidence>
<name>A0A4R0XJX9_9MOLU</name>
<dbReference type="InterPro" id="IPR029061">
    <property type="entry name" value="THDP-binding"/>
</dbReference>
<comment type="subunit">
    <text evidence="4">Heterodimer of an alpha and a beta chain.</text>
</comment>
<comment type="cofactor">
    <cofactor evidence="1 4">
        <name>thiamine diphosphate</name>
        <dbReference type="ChEBI" id="CHEBI:58937"/>
    </cofactor>
</comment>
<dbReference type="EMBL" id="PSZP01000017">
    <property type="protein sequence ID" value="TCG10956.1"/>
    <property type="molecule type" value="Genomic_DNA"/>
</dbReference>
<evidence type="ECO:0000313" key="6">
    <source>
        <dbReference type="EMBL" id="TCG10956.1"/>
    </source>
</evidence>
<comment type="caution">
    <text evidence="6">The sequence shown here is derived from an EMBL/GenBank/DDBJ whole genome shotgun (WGS) entry which is preliminary data.</text>
</comment>
<comment type="catalytic activity">
    <reaction evidence="4">
        <text>N(6)-[(R)-lipoyl]-L-lysyl-[protein] + pyruvate + H(+) = N(6)-[(R)-S(8)-acetyldihydrolipoyl]-L-lysyl-[protein] + CO2</text>
        <dbReference type="Rhea" id="RHEA:19189"/>
        <dbReference type="Rhea" id="RHEA-COMP:10474"/>
        <dbReference type="Rhea" id="RHEA-COMP:10478"/>
        <dbReference type="ChEBI" id="CHEBI:15361"/>
        <dbReference type="ChEBI" id="CHEBI:15378"/>
        <dbReference type="ChEBI" id="CHEBI:16526"/>
        <dbReference type="ChEBI" id="CHEBI:83099"/>
        <dbReference type="ChEBI" id="CHEBI:83111"/>
        <dbReference type="EC" id="1.2.4.1"/>
    </reaction>
</comment>
<dbReference type="OrthoDB" id="9766715at2"/>
<gene>
    <name evidence="6" type="primary">pdhA</name>
    <name evidence="6" type="ORF">C4B25_02600</name>
</gene>
<dbReference type="Proteomes" id="UP000291072">
    <property type="component" value="Unassembled WGS sequence"/>
</dbReference>
<dbReference type="SUPFAM" id="SSF52518">
    <property type="entry name" value="Thiamin diphosphate-binding fold (THDP-binding)"/>
    <property type="match status" value="1"/>
</dbReference>
<protein>
    <recommendedName>
        <fullName evidence="4">Pyruvate dehydrogenase E1 component subunit alpha</fullName>
        <ecNumber evidence="4">1.2.4.1</ecNumber>
    </recommendedName>
</protein>
<evidence type="ECO:0000256" key="3">
    <source>
        <dbReference type="ARBA" id="ARBA00023052"/>
    </source>
</evidence>
<evidence type="ECO:0000259" key="5">
    <source>
        <dbReference type="Pfam" id="PF00676"/>
    </source>
</evidence>
<keyword evidence="7" id="KW-1185">Reference proteome</keyword>
<dbReference type="AlphaFoldDB" id="A0A4R0XJX9"/>
<dbReference type="RefSeq" id="WP_131613503.1">
    <property type="nucleotide sequence ID" value="NZ_PSZP01000017.1"/>
</dbReference>
<dbReference type="Gene3D" id="3.40.50.970">
    <property type="match status" value="1"/>
</dbReference>
<reference evidence="6 7" key="1">
    <citation type="submission" date="2018-02" db="EMBL/GenBank/DDBJ databases">
        <title>Mycoplasma marinum and Mycoplasma todarodis sp. nov., moderately halophilic and psychrotolerant mycoplasmas isolated from cephalopods.</title>
        <authorList>
            <person name="Viver T."/>
        </authorList>
    </citation>
    <scope>NUCLEOTIDE SEQUENCE [LARGE SCALE GENOMIC DNA]</scope>
    <source>
        <strain evidence="6 7">5H</strain>
    </source>
</reference>
<dbReference type="GO" id="GO:0009083">
    <property type="term" value="P:branched-chain amino acid catabolic process"/>
    <property type="evidence" value="ECO:0007669"/>
    <property type="project" value="TreeGrafter"/>
</dbReference>
<keyword evidence="4 6" id="KW-0670">Pyruvate</keyword>
<dbReference type="PANTHER" id="PTHR43380">
    <property type="entry name" value="2-OXOISOVALERATE DEHYDROGENASE SUBUNIT ALPHA, MITOCHONDRIAL"/>
    <property type="match status" value="1"/>
</dbReference>
<dbReference type="PANTHER" id="PTHR43380:SF1">
    <property type="entry name" value="2-OXOISOVALERATE DEHYDROGENASE SUBUNIT ALPHA, MITOCHONDRIAL"/>
    <property type="match status" value="1"/>
</dbReference>
<dbReference type="GO" id="GO:0004739">
    <property type="term" value="F:pyruvate dehydrogenase (acetyl-transferring) activity"/>
    <property type="evidence" value="ECO:0007669"/>
    <property type="project" value="UniProtKB-UniRule"/>
</dbReference>
<sequence>MKYKFIDEKKIWTDKNDFFRFLDIDGKLIDPNTKLTVTNEELLSAYEYMVLSRQQDTYMSQLQRQGRLLTFAPNFGEEALQTAAALSLKKEDWLIPSFRNNAAMLMKGVPLINQFLYWNGNEKGNITPDDVNVFPINIVIATQYSHAAGVAYALKQQKKKAISMTFIGDGGTSEGEFYEAMNLAGVHKWPVVFCINNNQWAISTPTKMETSAATLAAKAVAAGIPALRVDGNDLVASAEVIKEAAEYTREGNGPILVEFITWRQGPHTTSDNPRIYRTKEQEEEKEKWEPMHRIKNFLISQNVWTDEKDEKLWTNKLAEVKQAYKDSLELNTTSVDEVFDHTFAKLTPELEEQKAQALEWESKEGGK</sequence>